<evidence type="ECO:0000256" key="4">
    <source>
        <dbReference type="ARBA" id="ARBA00022807"/>
    </source>
</evidence>
<dbReference type="SUPFAM" id="SSF54001">
    <property type="entry name" value="Cysteine proteinases"/>
    <property type="match status" value="2"/>
</dbReference>
<dbReference type="Gene3D" id="3.90.1720.10">
    <property type="entry name" value="endopeptidase domain like (from Nostoc punctiforme)"/>
    <property type="match status" value="2"/>
</dbReference>
<comment type="caution">
    <text evidence="7">The sequence shown here is derived from an EMBL/GenBank/DDBJ whole genome shotgun (WGS) entry which is preliminary data.</text>
</comment>
<comment type="similarity">
    <text evidence="1">Belongs to the peptidase C40 family.</text>
</comment>
<keyword evidence="4" id="KW-0788">Thiol protease</keyword>
<dbReference type="Proteomes" id="UP000284219">
    <property type="component" value="Unassembled WGS sequence"/>
</dbReference>
<sequence length="281" mass="30737">MKNFKNLTFRKIMTMTLGLSLVLTAFPSVLPGEPATVSAASVSGSKIVSTGKKYLGVPYKLGGKTPSAFDCQGFTHYVYKKHGINLPFGARNQSKVGKKVSVNNLQVGDLVFFSTKATMKYSASSIKRIGHVGIYAGNGKVLHTWGTGGVRIQDASKGWWRDHYVTARRVLPTKTSSKSLSLTSQAKTEVNSLRSLLKKNGYKSYSNPNDWLKKGKTVSKSSIKRGDIAFFSMNGKKSSIDHAAVYLGNNELLYQTKSGSKKYKANSSYVLDRLVVIKRAS</sequence>
<gene>
    <name evidence="7" type="ORF">BEP19_10340</name>
</gene>
<reference evidence="7 8" key="1">
    <citation type="submission" date="2016-08" db="EMBL/GenBank/DDBJ databases">
        <title>Novel Firmicute Genomes.</title>
        <authorList>
            <person name="Poppleton D.I."/>
            <person name="Gribaldo S."/>
        </authorList>
    </citation>
    <scope>NUCLEOTIDE SEQUENCE [LARGE SCALE GENOMIC DNA]</scope>
    <source>
        <strain evidence="7 8">RAOx-1</strain>
    </source>
</reference>
<feature type="domain" description="NlpC/P60" evidence="6">
    <location>
        <begin position="41"/>
        <end position="171"/>
    </location>
</feature>
<dbReference type="RefSeq" id="WP_170145361.1">
    <property type="nucleotide sequence ID" value="NZ_MCHY01000009.1"/>
</dbReference>
<dbReference type="GO" id="GO:0006508">
    <property type="term" value="P:proteolysis"/>
    <property type="evidence" value="ECO:0007669"/>
    <property type="project" value="UniProtKB-KW"/>
</dbReference>
<dbReference type="Pfam" id="PF00877">
    <property type="entry name" value="NLPC_P60"/>
    <property type="match status" value="2"/>
</dbReference>
<dbReference type="PANTHER" id="PTHR47053:SF1">
    <property type="entry name" value="MUREIN DD-ENDOPEPTIDASE MEPH-RELATED"/>
    <property type="match status" value="1"/>
</dbReference>
<evidence type="ECO:0000256" key="3">
    <source>
        <dbReference type="ARBA" id="ARBA00022801"/>
    </source>
</evidence>
<dbReference type="InterPro" id="IPR038765">
    <property type="entry name" value="Papain-like_cys_pep_sf"/>
</dbReference>
<dbReference type="InterPro" id="IPR000064">
    <property type="entry name" value="NLP_P60_dom"/>
</dbReference>
<dbReference type="InterPro" id="IPR051202">
    <property type="entry name" value="Peptidase_C40"/>
</dbReference>
<keyword evidence="5" id="KW-0732">Signal</keyword>
<keyword evidence="2" id="KW-0645">Protease</keyword>
<feature type="signal peptide" evidence="5">
    <location>
        <begin position="1"/>
        <end position="31"/>
    </location>
</feature>
<dbReference type="GO" id="GO:0008234">
    <property type="term" value="F:cysteine-type peptidase activity"/>
    <property type="evidence" value="ECO:0007669"/>
    <property type="project" value="UniProtKB-KW"/>
</dbReference>
<feature type="chain" id="PRO_5038798148" description="NlpC/P60 domain-containing protein" evidence="5">
    <location>
        <begin position="32"/>
        <end position="281"/>
    </location>
</feature>
<organism evidence="7 8">
    <name type="scientific">Ammoniphilus oxalaticus</name>
    <dbReference type="NCBI Taxonomy" id="66863"/>
    <lineage>
        <taxon>Bacteria</taxon>
        <taxon>Bacillati</taxon>
        <taxon>Bacillota</taxon>
        <taxon>Bacilli</taxon>
        <taxon>Bacillales</taxon>
        <taxon>Paenibacillaceae</taxon>
        <taxon>Aneurinibacillus group</taxon>
        <taxon>Ammoniphilus</taxon>
    </lineage>
</organism>
<evidence type="ECO:0000313" key="7">
    <source>
        <dbReference type="EMBL" id="RKD22649.1"/>
    </source>
</evidence>
<protein>
    <recommendedName>
        <fullName evidence="6">NlpC/P60 domain-containing protein</fullName>
    </recommendedName>
</protein>
<evidence type="ECO:0000256" key="2">
    <source>
        <dbReference type="ARBA" id="ARBA00022670"/>
    </source>
</evidence>
<evidence type="ECO:0000313" key="8">
    <source>
        <dbReference type="Proteomes" id="UP000284219"/>
    </source>
</evidence>
<keyword evidence="8" id="KW-1185">Reference proteome</keyword>
<evidence type="ECO:0000256" key="1">
    <source>
        <dbReference type="ARBA" id="ARBA00007074"/>
    </source>
</evidence>
<accession>A0A419SFU6</accession>
<dbReference type="PROSITE" id="PS51935">
    <property type="entry name" value="NLPC_P60"/>
    <property type="match status" value="1"/>
</dbReference>
<dbReference type="EMBL" id="MCHY01000009">
    <property type="protein sequence ID" value="RKD22649.1"/>
    <property type="molecule type" value="Genomic_DNA"/>
</dbReference>
<name>A0A419SFU6_9BACL</name>
<dbReference type="PANTHER" id="PTHR47053">
    <property type="entry name" value="MUREIN DD-ENDOPEPTIDASE MEPH-RELATED"/>
    <property type="match status" value="1"/>
</dbReference>
<keyword evidence="3" id="KW-0378">Hydrolase</keyword>
<dbReference type="AlphaFoldDB" id="A0A419SFU6"/>
<evidence type="ECO:0000259" key="6">
    <source>
        <dbReference type="PROSITE" id="PS51935"/>
    </source>
</evidence>
<evidence type="ECO:0000256" key="5">
    <source>
        <dbReference type="SAM" id="SignalP"/>
    </source>
</evidence>
<proteinExistence type="inferred from homology"/>